<dbReference type="PROSITE" id="PS50801">
    <property type="entry name" value="STAS"/>
    <property type="match status" value="1"/>
</dbReference>
<name>B7JYK9_RIPO1</name>
<dbReference type="RefSeq" id="WP_012594155.1">
    <property type="nucleotide sequence ID" value="NC_011726.1"/>
</dbReference>
<dbReference type="eggNOG" id="COG5439">
    <property type="taxonomic scope" value="Bacteria"/>
</dbReference>
<proteinExistence type="predicted"/>
<dbReference type="InterPro" id="IPR002645">
    <property type="entry name" value="STAS_dom"/>
</dbReference>
<sequence>MSVQEIAGDDYTIKYDPEAVIVNFYGELALGGPKDYQPITDFLNEIADSEPQKITLDVRELNFLNSSGISMLSKFVISFRRKENINLTVLGSNEVPWQGKSLSNLKKLLPSLELITD</sequence>
<dbReference type="HOGENOM" id="CLU_136789_0_0_3"/>
<dbReference type="Proteomes" id="UP000008204">
    <property type="component" value="Chromosome"/>
</dbReference>
<dbReference type="InterPro" id="IPR036513">
    <property type="entry name" value="STAS_dom_sf"/>
</dbReference>
<accession>B7JYK9</accession>
<dbReference type="NCBIfam" id="NF047705">
    <property type="entry name" value="slr1659_superfam"/>
    <property type="match status" value="1"/>
</dbReference>
<protein>
    <recommendedName>
        <fullName evidence="1">STAS domain-containing protein</fullName>
    </recommendedName>
</protein>
<evidence type="ECO:0000313" key="2">
    <source>
        <dbReference type="EMBL" id="ACK64879.1"/>
    </source>
</evidence>
<dbReference type="AlphaFoldDB" id="B7JYK9"/>
<dbReference type="Gene3D" id="3.30.750.24">
    <property type="entry name" value="STAS domain"/>
    <property type="match status" value="1"/>
</dbReference>
<dbReference type="SUPFAM" id="SSF52091">
    <property type="entry name" value="SpoIIaa-like"/>
    <property type="match status" value="1"/>
</dbReference>
<feature type="domain" description="STAS" evidence="1">
    <location>
        <begin position="28"/>
        <end position="117"/>
    </location>
</feature>
<dbReference type="STRING" id="41431.PCC8801_0797"/>
<evidence type="ECO:0000313" key="3">
    <source>
        <dbReference type="Proteomes" id="UP000008204"/>
    </source>
</evidence>
<organism evidence="2 3">
    <name type="scientific">Rippkaea orientalis (strain PCC 8801 / RF-1)</name>
    <name type="common">Cyanothece sp. (strain PCC 8801)</name>
    <dbReference type="NCBI Taxonomy" id="41431"/>
    <lineage>
        <taxon>Bacteria</taxon>
        <taxon>Bacillati</taxon>
        <taxon>Cyanobacteriota</taxon>
        <taxon>Cyanophyceae</taxon>
        <taxon>Oscillatoriophycideae</taxon>
        <taxon>Chroococcales</taxon>
        <taxon>Aphanothecaceae</taxon>
        <taxon>Rippkaea</taxon>
        <taxon>Rippkaea orientalis</taxon>
    </lineage>
</organism>
<gene>
    <name evidence="2" type="ordered locus">PCC8801_0797</name>
</gene>
<dbReference type="OrthoDB" id="9805711at2"/>
<dbReference type="KEGG" id="cyp:PCC8801_0797"/>
<keyword evidence="3" id="KW-1185">Reference proteome</keyword>
<dbReference type="EMBL" id="CP001287">
    <property type="protein sequence ID" value="ACK64879.1"/>
    <property type="molecule type" value="Genomic_DNA"/>
</dbReference>
<evidence type="ECO:0000259" key="1">
    <source>
        <dbReference type="PROSITE" id="PS50801"/>
    </source>
</evidence>
<reference evidence="3" key="1">
    <citation type="journal article" date="2011" name="MBio">
        <title>Novel metabolic attributes of the genus Cyanothece, comprising a group of unicellular nitrogen-fixing Cyanobacteria.</title>
        <authorList>
            <person name="Bandyopadhyay A."/>
            <person name="Elvitigala T."/>
            <person name="Welsh E."/>
            <person name="Stockel J."/>
            <person name="Liberton M."/>
            <person name="Min H."/>
            <person name="Sherman L.A."/>
            <person name="Pakrasi H.B."/>
        </authorList>
    </citation>
    <scope>NUCLEOTIDE SEQUENCE [LARGE SCALE GENOMIC DNA]</scope>
    <source>
        <strain evidence="3">PCC 8801</strain>
    </source>
</reference>